<organism evidence="1 2">
    <name type="scientific">Leptospira weilii serovar Ranarum str. ICFT</name>
    <dbReference type="NCBI Taxonomy" id="1218598"/>
    <lineage>
        <taxon>Bacteria</taxon>
        <taxon>Pseudomonadati</taxon>
        <taxon>Spirochaetota</taxon>
        <taxon>Spirochaetia</taxon>
        <taxon>Leptospirales</taxon>
        <taxon>Leptospiraceae</taxon>
        <taxon>Leptospira</taxon>
    </lineage>
</organism>
<dbReference type="Proteomes" id="UP000012313">
    <property type="component" value="Unassembled WGS sequence"/>
</dbReference>
<name>N1WH38_9LEPT</name>
<reference evidence="1" key="1">
    <citation type="submission" date="2013-03" db="EMBL/GenBank/DDBJ databases">
        <authorList>
            <person name="Harkins D.M."/>
            <person name="Durkin A.S."/>
            <person name="Brinkac L.M."/>
            <person name="Haft D.H."/>
            <person name="Selengut J.D."/>
            <person name="Sanka R."/>
            <person name="DePew J."/>
            <person name="Purushe J."/>
            <person name="Hartskeerl R.A."/>
            <person name="Ahmed A."/>
            <person name="van der Linden H."/>
            <person name="Goris M.G.A."/>
            <person name="Vinetz J.M."/>
            <person name="Sutton G.G."/>
            <person name="Nierman W.C."/>
            <person name="Fouts D.E."/>
        </authorList>
    </citation>
    <scope>NUCLEOTIDE SEQUENCE [LARGE SCALE GENOMIC DNA]</scope>
    <source>
        <strain evidence="1">ICFT</strain>
    </source>
</reference>
<sequence>MLSQFENEEQKEIEPIVAAYHKPVLFSEILSFAGVPTFQVLGQAFRLIFVL</sequence>
<evidence type="ECO:0000313" key="1">
    <source>
        <dbReference type="EMBL" id="EMY78280.1"/>
    </source>
</evidence>
<dbReference type="AlphaFoldDB" id="N1WH38"/>
<dbReference type="EMBL" id="AOHC02000023">
    <property type="protein sequence ID" value="EMY78280.1"/>
    <property type="molecule type" value="Genomic_DNA"/>
</dbReference>
<evidence type="ECO:0000313" key="2">
    <source>
        <dbReference type="Proteomes" id="UP000012313"/>
    </source>
</evidence>
<proteinExistence type="predicted"/>
<accession>N1WH38</accession>
<dbReference type="RefSeq" id="WP_002999828.1">
    <property type="nucleotide sequence ID" value="NZ_AOHC02000023.1"/>
</dbReference>
<protein>
    <submittedName>
        <fullName evidence="1">Uncharacterized protein</fullName>
    </submittedName>
</protein>
<keyword evidence="2" id="KW-1185">Reference proteome</keyword>
<gene>
    <name evidence="1" type="ORF">LEP1GSC060_0764</name>
</gene>
<comment type="caution">
    <text evidence="1">The sequence shown here is derived from an EMBL/GenBank/DDBJ whole genome shotgun (WGS) entry which is preliminary data.</text>
</comment>